<gene>
    <name evidence="2" type="ORF">DPN68_07515</name>
</gene>
<dbReference type="OrthoDB" id="1452272at2"/>
<evidence type="ECO:0000313" key="3">
    <source>
        <dbReference type="Proteomes" id="UP000253319"/>
    </source>
</evidence>
<accession>A0A365P1L5</accession>
<organism evidence="2 3">
    <name type="scientific">Flavobacterium tibetense</name>
    <dbReference type="NCBI Taxonomy" id="2233533"/>
    <lineage>
        <taxon>Bacteria</taxon>
        <taxon>Pseudomonadati</taxon>
        <taxon>Bacteroidota</taxon>
        <taxon>Flavobacteriia</taxon>
        <taxon>Flavobacteriales</taxon>
        <taxon>Flavobacteriaceae</taxon>
        <taxon>Flavobacterium</taxon>
    </lineage>
</organism>
<keyword evidence="3" id="KW-1185">Reference proteome</keyword>
<sequence length="144" mass="17072">MRNYIKVAILILFFGISNTTFAKVETDTLTTWKLTKDSELLIQSNYFNSKIYTIELNITDEYENLNLFVFYDYNSRIIKREVKFITENKIIAEFQDENDSRLAFKLPKKKIDKLVSKYLNEPIAIIYHDHLNKNGILIGFILFK</sequence>
<protein>
    <submittedName>
        <fullName evidence="2">Uncharacterized protein</fullName>
    </submittedName>
</protein>
<reference evidence="2 3" key="1">
    <citation type="submission" date="2018-06" db="EMBL/GenBank/DDBJ databases">
        <title>Flavobacterium tibetense sp. nov., isolated from a wetland YonghuCo on Tibetan Plateau.</title>
        <authorList>
            <person name="Xing P."/>
            <person name="Phurbu D."/>
            <person name="Lu H."/>
        </authorList>
    </citation>
    <scope>NUCLEOTIDE SEQUENCE [LARGE SCALE GENOMIC DNA]</scope>
    <source>
        <strain evidence="2 3">YH5</strain>
    </source>
</reference>
<dbReference type="Proteomes" id="UP000253319">
    <property type="component" value="Unassembled WGS sequence"/>
</dbReference>
<comment type="caution">
    <text evidence="2">The sequence shown here is derived from an EMBL/GenBank/DDBJ whole genome shotgun (WGS) entry which is preliminary data.</text>
</comment>
<evidence type="ECO:0000256" key="1">
    <source>
        <dbReference type="SAM" id="SignalP"/>
    </source>
</evidence>
<evidence type="ECO:0000313" key="2">
    <source>
        <dbReference type="EMBL" id="RBA28272.1"/>
    </source>
</evidence>
<proteinExistence type="predicted"/>
<dbReference type="EMBL" id="QLST01000008">
    <property type="protein sequence ID" value="RBA28272.1"/>
    <property type="molecule type" value="Genomic_DNA"/>
</dbReference>
<name>A0A365P1L5_9FLAO</name>
<feature type="chain" id="PRO_5016695441" evidence="1">
    <location>
        <begin position="23"/>
        <end position="144"/>
    </location>
</feature>
<keyword evidence="1" id="KW-0732">Signal</keyword>
<dbReference type="RefSeq" id="WP_113989037.1">
    <property type="nucleotide sequence ID" value="NZ_QLST01000008.1"/>
</dbReference>
<feature type="signal peptide" evidence="1">
    <location>
        <begin position="1"/>
        <end position="22"/>
    </location>
</feature>
<dbReference type="AlphaFoldDB" id="A0A365P1L5"/>